<feature type="transmembrane region" description="Helical" evidence="8">
    <location>
        <begin position="232"/>
        <end position="250"/>
    </location>
</feature>
<evidence type="ECO:0000256" key="8">
    <source>
        <dbReference type="SAM" id="Phobius"/>
    </source>
</evidence>
<keyword evidence="3 8" id="KW-0812">Transmembrane</keyword>
<reference evidence="10 11" key="1">
    <citation type="submission" date="2020-06" db="EMBL/GenBank/DDBJ databases">
        <title>Complete Genome Sequence of Clostridium muelleri sp. nov. P21T, an Acid-Alcohol Producing Acetogen Isolated from Old Hay.</title>
        <authorList>
            <person name="Duncan K.E."/>
            <person name="Tanner R.S."/>
        </authorList>
    </citation>
    <scope>NUCLEOTIDE SEQUENCE [LARGE SCALE GENOMIC DNA]</scope>
    <source>
        <strain evidence="10 11">P21</strain>
    </source>
</reference>
<dbReference type="GO" id="GO:0005247">
    <property type="term" value="F:voltage-gated chloride channel activity"/>
    <property type="evidence" value="ECO:0007669"/>
    <property type="project" value="TreeGrafter"/>
</dbReference>
<evidence type="ECO:0000256" key="4">
    <source>
        <dbReference type="ARBA" id="ARBA00022989"/>
    </source>
</evidence>
<feature type="transmembrane region" description="Helical" evidence="8">
    <location>
        <begin position="333"/>
        <end position="357"/>
    </location>
</feature>
<evidence type="ECO:0000256" key="3">
    <source>
        <dbReference type="ARBA" id="ARBA00022692"/>
    </source>
</evidence>
<dbReference type="RefSeq" id="WP_169299966.1">
    <property type="nucleotide sequence ID" value="NZ_JABBNI010000065.1"/>
</dbReference>
<evidence type="ECO:0000256" key="7">
    <source>
        <dbReference type="ARBA" id="ARBA00023214"/>
    </source>
</evidence>
<feature type="transmembrane region" description="Helical" evidence="8">
    <location>
        <begin position="21"/>
        <end position="42"/>
    </location>
</feature>
<dbReference type="NCBIfam" id="NF003640">
    <property type="entry name" value="PRK05277.1"/>
    <property type="match status" value="1"/>
</dbReference>
<dbReference type="Pfam" id="PF00654">
    <property type="entry name" value="Voltage_CLC"/>
    <property type="match status" value="1"/>
</dbReference>
<evidence type="ECO:0000256" key="2">
    <source>
        <dbReference type="ARBA" id="ARBA00022448"/>
    </source>
</evidence>
<dbReference type="Pfam" id="PF02080">
    <property type="entry name" value="TrkA_C"/>
    <property type="match status" value="1"/>
</dbReference>
<accession>A0A7Y0EKX0</accession>
<dbReference type="Proteomes" id="UP000537131">
    <property type="component" value="Unassembled WGS sequence"/>
</dbReference>
<dbReference type="EMBL" id="JABBNI010000065">
    <property type="protein sequence ID" value="NMM65378.1"/>
    <property type="molecule type" value="Genomic_DNA"/>
</dbReference>
<feature type="transmembrane region" description="Helical" evidence="8">
    <location>
        <begin position="396"/>
        <end position="414"/>
    </location>
</feature>
<feature type="transmembrane region" description="Helical" evidence="8">
    <location>
        <begin position="62"/>
        <end position="82"/>
    </location>
</feature>
<dbReference type="PANTHER" id="PTHR45711">
    <property type="entry name" value="CHLORIDE CHANNEL PROTEIN"/>
    <property type="match status" value="1"/>
</dbReference>
<keyword evidence="11" id="KW-1185">Reference proteome</keyword>
<keyword evidence="5" id="KW-0406">Ion transport</keyword>
<evidence type="ECO:0000256" key="5">
    <source>
        <dbReference type="ARBA" id="ARBA00023065"/>
    </source>
</evidence>
<dbReference type="Gene3D" id="1.10.3080.10">
    <property type="entry name" value="Clc chloride channel"/>
    <property type="match status" value="1"/>
</dbReference>
<dbReference type="PROSITE" id="PS51202">
    <property type="entry name" value="RCK_C"/>
    <property type="match status" value="1"/>
</dbReference>
<dbReference type="InterPro" id="IPR014743">
    <property type="entry name" value="Cl-channel_core"/>
</dbReference>
<dbReference type="CDD" id="cd01031">
    <property type="entry name" value="EriC"/>
    <property type="match status" value="1"/>
</dbReference>
<proteinExistence type="predicted"/>
<comment type="subcellular location">
    <subcellularLocation>
        <location evidence="1">Membrane</location>
        <topology evidence="1">Multi-pass membrane protein</topology>
    </subcellularLocation>
</comment>
<evidence type="ECO:0000256" key="1">
    <source>
        <dbReference type="ARBA" id="ARBA00004141"/>
    </source>
</evidence>
<evidence type="ECO:0000256" key="6">
    <source>
        <dbReference type="ARBA" id="ARBA00023136"/>
    </source>
</evidence>
<evidence type="ECO:0000259" key="9">
    <source>
        <dbReference type="PROSITE" id="PS51202"/>
    </source>
</evidence>
<dbReference type="PANTHER" id="PTHR45711:SF6">
    <property type="entry name" value="CHLORIDE CHANNEL PROTEIN"/>
    <property type="match status" value="1"/>
</dbReference>
<sequence length="524" mass="57028">MSNINNTKNILSKWNNFRLKIIIEGIIVGFFSGLLIVSYRYALEKSLSFARYIYTIQLKNVFIIPVWIIFLIMGGWIVGIIIKHEPMASGSGIPQVEGIVSGKLTMNWWKVILSKFVGGAICIGAGLSLGREGPSVQMGAAVGQGVGRILKRIKVEEKFLITSGASAGLAAAFNAPLAGVIFVLEEVHKNFSPIVMTTALAASITADFVSKHFFGLKPVFNFKDLKPIPLDSYFYIIILGIILGILGVAFNKCIFKSQEIYAKQKWLPKEARPIIAFLISGVVGLSLPEVLGGGHEIVNSLVNCSFSLKVLLILLIVKFFFTMTSFGCGVPGGIFLPLLVIGALIGIAYGDIIKILFAFDQNYINNLIILGMAGYFAAIVKSPITGCVLITEMTGSFSHLLSVSLVCLIAYITADIMKSKPIYEVLLDKFLSTSTNKFKGEEGAKVIIEIAVYMGSILDGKKIKEVQLPSECLLVSVKRGQDEIIPRGNTSICAGDYLIVLSNENNADYVREHLCSLAEKCIDL</sequence>
<feature type="transmembrane region" description="Helical" evidence="8">
    <location>
        <begin position="271"/>
        <end position="291"/>
    </location>
</feature>
<gene>
    <name evidence="10" type="primary">clcA</name>
    <name evidence="10" type="ORF">HBE96_22640</name>
</gene>
<dbReference type="InterPro" id="IPR001807">
    <property type="entry name" value="ClC"/>
</dbReference>
<comment type="caution">
    <text evidence="10">The sequence shown here is derived from an EMBL/GenBank/DDBJ whole genome shotgun (WGS) entry which is preliminary data.</text>
</comment>
<dbReference type="SUPFAM" id="SSF81340">
    <property type="entry name" value="Clc chloride channel"/>
    <property type="match status" value="1"/>
</dbReference>
<evidence type="ECO:0000313" key="10">
    <source>
        <dbReference type="EMBL" id="NMM65378.1"/>
    </source>
</evidence>
<dbReference type="GO" id="GO:0006813">
    <property type="term" value="P:potassium ion transport"/>
    <property type="evidence" value="ECO:0007669"/>
    <property type="project" value="InterPro"/>
</dbReference>
<feature type="transmembrane region" description="Helical" evidence="8">
    <location>
        <begin position="363"/>
        <end position="384"/>
    </location>
</feature>
<dbReference type="InterPro" id="IPR006037">
    <property type="entry name" value="RCK_C"/>
</dbReference>
<keyword evidence="6 8" id="KW-0472">Membrane</keyword>
<keyword evidence="4 8" id="KW-1133">Transmembrane helix</keyword>
<protein>
    <submittedName>
        <fullName evidence="10">H(+)/Cl(-) exchange transporter ClcA</fullName>
    </submittedName>
</protein>
<feature type="transmembrane region" description="Helical" evidence="8">
    <location>
        <begin position="297"/>
        <end position="321"/>
    </location>
</feature>
<dbReference type="SUPFAM" id="SSF116726">
    <property type="entry name" value="TrkA C-terminal domain-like"/>
    <property type="match status" value="1"/>
</dbReference>
<dbReference type="GO" id="GO:0005886">
    <property type="term" value="C:plasma membrane"/>
    <property type="evidence" value="ECO:0007669"/>
    <property type="project" value="TreeGrafter"/>
</dbReference>
<feature type="transmembrane region" description="Helical" evidence="8">
    <location>
        <begin position="159"/>
        <end position="184"/>
    </location>
</feature>
<organism evidence="10 11">
    <name type="scientific">Clostridium muellerianum</name>
    <dbReference type="NCBI Taxonomy" id="2716538"/>
    <lineage>
        <taxon>Bacteria</taxon>
        <taxon>Bacillati</taxon>
        <taxon>Bacillota</taxon>
        <taxon>Clostridia</taxon>
        <taxon>Eubacteriales</taxon>
        <taxon>Clostridiaceae</taxon>
        <taxon>Clostridium</taxon>
    </lineage>
</organism>
<dbReference type="InterPro" id="IPR036721">
    <property type="entry name" value="RCK_C_sf"/>
</dbReference>
<dbReference type="AlphaFoldDB" id="A0A7Y0EKX0"/>
<evidence type="ECO:0000313" key="11">
    <source>
        <dbReference type="Proteomes" id="UP000537131"/>
    </source>
</evidence>
<keyword evidence="2" id="KW-0813">Transport</keyword>
<name>A0A7Y0EKX0_9CLOT</name>
<keyword evidence="7" id="KW-0868">Chloride</keyword>
<dbReference type="PRINTS" id="PR00762">
    <property type="entry name" value="CLCHANNEL"/>
</dbReference>
<dbReference type="GO" id="GO:0008324">
    <property type="term" value="F:monoatomic cation transmembrane transporter activity"/>
    <property type="evidence" value="ECO:0007669"/>
    <property type="project" value="InterPro"/>
</dbReference>
<dbReference type="Gene3D" id="3.30.70.1450">
    <property type="entry name" value="Regulator of K+ conductance, C-terminal domain"/>
    <property type="match status" value="1"/>
</dbReference>
<feature type="domain" description="RCK C-terminal" evidence="9">
    <location>
        <begin position="435"/>
        <end position="516"/>
    </location>
</feature>